<organism evidence="2 3">
    <name type="scientific">Entamoeba nuttalli</name>
    <dbReference type="NCBI Taxonomy" id="412467"/>
    <lineage>
        <taxon>Eukaryota</taxon>
        <taxon>Amoebozoa</taxon>
        <taxon>Evosea</taxon>
        <taxon>Archamoebae</taxon>
        <taxon>Mastigamoebida</taxon>
        <taxon>Entamoebidae</taxon>
        <taxon>Entamoeba</taxon>
    </lineage>
</organism>
<comment type="caution">
    <text evidence="2">The sequence shown here is derived from an EMBL/GenBank/DDBJ whole genome shotgun (WGS) entry which is preliminary data.</text>
</comment>
<proteinExistence type="predicted"/>
<dbReference type="PROSITE" id="PS51257">
    <property type="entry name" value="PROKAR_LIPOPROTEIN"/>
    <property type="match status" value="1"/>
</dbReference>
<dbReference type="Pfam" id="PF06677">
    <property type="entry name" value="Auto_anti-p27"/>
    <property type="match status" value="1"/>
</dbReference>
<feature type="compositionally biased region" description="Basic and acidic residues" evidence="1">
    <location>
        <begin position="93"/>
        <end position="107"/>
    </location>
</feature>
<keyword evidence="3" id="KW-1185">Reference proteome</keyword>
<gene>
    <name evidence="2" type="ORF">ENUP19_0278G0026</name>
</gene>
<evidence type="ECO:0000313" key="2">
    <source>
        <dbReference type="EMBL" id="GAB1226191.1"/>
    </source>
</evidence>
<evidence type="ECO:0008006" key="4">
    <source>
        <dbReference type="Google" id="ProtNLM"/>
    </source>
</evidence>
<dbReference type="InterPro" id="IPR009563">
    <property type="entry name" value="SSSCA1"/>
</dbReference>
<dbReference type="EMBL" id="BAAFRS010000278">
    <property type="protein sequence ID" value="GAB1226191.1"/>
    <property type="molecule type" value="Genomic_DNA"/>
</dbReference>
<reference evidence="2 3" key="1">
    <citation type="journal article" date="2019" name="PLoS Negl. Trop. Dis.">
        <title>Whole genome sequencing of Entamoeba nuttalli reveals mammalian host-related molecular signatures and a novel octapeptide-repeat surface protein.</title>
        <authorList>
            <person name="Tanaka M."/>
            <person name="Makiuchi T."/>
            <person name="Komiyama T."/>
            <person name="Shiina T."/>
            <person name="Osaki K."/>
            <person name="Tachibana H."/>
        </authorList>
    </citation>
    <scope>NUCLEOTIDE SEQUENCE [LARGE SCALE GENOMIC DNA]</scope>
    <source>
        <strain evidence="2 3">P19-061405</strain>
    </source>
</reference>
<name>A0ABQ0DTK7_9EUKA</name>
<evidence type="ECO:0000313" key="3">
    <source>
        <dbReference type="Proteomes" id="UP001628156"/>
    </source>
</evidence>
<dbReference type="InterPro" id="IPR051888">
    <property type="entry name" value="UPF0148_domain"/>
</dbReference>
<feature type="region of interest" description="Disordered" evidence="1">
    <location>
        <begin position="130"/>
        <end position="158"/>
    </location>
</feature>
<accession>A0ABQ0DTK7</accession>
<dbReference type="Proteomes" id="UP001628156">
    <property type="component" value="Unassembled WGS sequence"/>
</dbReference>
<protein>
    <recommendedName>
        <fullName evidence="4">Sjogren's syndrome/scleroderma autoantigen 1 (Autoantigen p27) protein</fullName>
    </recommendedName>
</protein>
<feature type="compositionally biased region" description="Basic and acidic residues" evidence="1">
    <location>
        <begin position="140"/>
        <end position="158"/>
    </location>
</feature>
<dbReference type="PANTHER" id="PTHR16537">
    <property type="entry name" value="SJOEGREN SYNDROME/SCLERODERMA AUTOANTIGEN 1"/>
    <property type="match status" value="1"/>
</dbReference>
<dbReference type="PANTHER" id="PTHR16537:SF1">
    <property type="entry name" value="PROTEIN ZNRD2"/>
    <property type="match status" value="1"/>
</dbReference>
<sequence>MERKTKEELKMDMVSEKLGKYLLQGWTMLGSCCINHPTVPLMRERGGKKCICVLCDDKYYVEDGNNLLMYLTKGQDDEVIPEETKLTLNEKIPEEKKEPIHQLKEYTSESDEDDDDEEEIALMMAIEKQKEQQIGRGKKKEGIDSYQRKGESNVSDTTKDVRKAPLKLFTSTNTNNSKDMQICILEHKIDELVKEIEVTSPKNADLISSMSVAIQQLKQAISSL</sequence>
<evidence type="ECO:0000256" key="1">
    <source>
        <dbReference type="SAM" id="MobiDB-lite"/>
    </source>
</evidence>
<feature type="region of interest" description="Disordered" evidence="1">
    <location>
        <begin position="93"/>
        <end position="116"/>
    </location>
</feature>